<dbReference type="GO" id="GO:0002143">
    <property type="term" value="P:tRNA wobble position uridine thiolation"/>
    <property type="evidence" value="ECO:0007669"/>
    <property type="project" value="InterPro"/>
</dbReference>
<dbReference type="Proteomes" id="UP000006457">
    <property type="component" value="Unassembled WGS sequence"/>
</dbReference>
<dbReference type="eggNOG" id="COG2168">
    <property type="taxonomic scope" value="Bacteria"/>
</dbReference>
<dbReference type="Gene3D" id="3.40.1260.10">
    <property type="entry name" value="DsrEFH-like"/>
    <property type="match status" value="1"/>
</dbReference>
<reference evidence="1 2" key="1">
    <citation type="submission" date="2012-03" db="EMBL/GenBank/DDBJ databases">
        <authorList>
            <person name="Harkins D.M."/>
            <person name="Madupu R."/>
            <person name="Durkin A.S."/>
            <person name="Torralba M."/>
            <person name="Methe B."/>
            <person name="Sutton G.G."/>
            <person name="Nelson K.E."/>
        </authorList>
    </citation>
    <scope>NUCLEOTIDE SEQUENCE [LARGE SCALE GENOMIC DNA]</scope>
    <source>
        <strain evidence="1 2">CCUG 2042</strain>
    </source>
</reference>
<accession>I3DDR3</accession>
<dbReference type="RefSeq" id="WP_005760203.1">
    <property type="nucleotide sequence ID" value="NZ_AJSX01000025.1"/>
</dbReference>
<gene>
    <name evidence="1" type="primary">dsrH</name>
    <name evidence="1" type="ORF">HMPREF1052_2073</name>
</gene>
<dbReference type="PATRIC" id="fig|1095749.3.peg.932"/>
<dbReference type="GO" id="GO:0005737">
    <property type="term" value="C:cytoplasm"/>
    <property type="evidence" value="ECO:0007669"/>
    <property type="project" value="InterPro"/>
</dbReference>
<dbReference type="GO" id="GO:0016740">
    <property type="term" value="F:transferase activity"/>
    <property type="evidence" value="ECO:0007669"/>
    <property type="project" value="UniProtKB-KW"/>
</dbReference>
<dbReference type="OrthoDB" id="7064722at2"/>
<name>I3DDR3_9PAST</name>
<evidence type="ECO:0000313" key="2">
    <source>
        <dbReference type="Proteomes" id="UP000006457"/>
    </source>
</evidence>
<keyword evidence="1" id="KW-0808">Transferase</keyword>
<dbReference type="SUPFAM" id="SSF75169">
    <property type="entry name" value="DsrEFH-like"/>
    <property type="match status" value="1"/>
</dbReference>
<organism evidence="1 2">
    <name type="scientific">Pasteurella bettyae CCUG 2042</name>
    <dbReference type="NCBI Taxonomy" id="1095749"/>
    <lineage>
        <taxon>Bacteria</taxon>
        <taxon>Pseudomonadati</taxon>
        <taxon>Pseudomonadota</taxon>
        <taxon>Gammaproteobacteria</taxon>
        <taxon>Pasteurellales</taxon>
        <taxon>Pasteurellaceae</taxon>
        <taxon>Pasteurella</taxon>
    </lineage>
</organism>
<dbReference type="InterPro" id="IPR027396">
    <property type="entry name" value="DsrEFH-like"/>
</dbReference>
<dbReference type="EC" id="2.8.-.-" evidence="1"/>
<dbReference type="InterPro" id="IPR007215">
    <property type="entry name" value="Sulphur_relay_TusB/DsrH"/>
</dbReference>
<dbReference type="EMBL" id="AJSX01000025">
    <property type="protein sequence ID" value="EIJ69856.1"/>
    <property type="molecule type" value="Genomic_DNA"/>
</dbReference>
<proteinExistence type="predicted"/>
<keyword evidence="2" id="KW-1185">Reference proteome</keyword>
<dbReference type="NCBIfam" id="TIGR03011">
    <property type="entry name" value="sulf_tusB_dsrH"/>
    <property type="match status" value="1"/>
</dbReference>
<evidence type="ECO:0000313" key="1">
    <source>
        <dbReference type="EMBL" id="EIJ69856.1"/>
    </source>
</evidence>
<comment type="caution">
    <text evidence="1">The sequence shown here is derived from an EMBL/GenBank/DDBJ whole genome shotgun (WGS) entry which is preliminary data.</text>
</comment>
<sequence>MLYTFSESHYSQTELENYFSQITPNDAVVLWQSAVILAVKYPQLLSQYAQQIYLLEIDIQARGLTEIIQTTLPTIKQLTLSQFVALTEQYYPQLAL</sequence>
<dbReference type="AlphaFoldDB" id="I3DDR3"/>
<protein>
    <submittedName>
        <fullName evidence="1">Sulfur relay protein TusB/DsrH</fullName>
        <ecNumber evidence="1">2.8.-.-</ecNumber>
    </submittedName>
</protein>
<dbReference type="Pfam" id="PF04077">
    <property type="entry name" value="DsrH"/>
    <property type="match status" value="1"/>
</dbReference>